<sequence length="984" mass="111383">MKTLSNSNGLFSIFAYIRLSYLLGGMNDSKTSSLISLFEESGSDDIFVIYDNGSEKPSQISYSDFFKLSSEVCQFIQTFKTVEFEGTPIIAHTVTNSCYAPPLLYGILKAKCAFLNLDVTYDVLFVKTLLEKTCSKFLITLKTQSTILRNRWKEIINDSYEFEHFGQYFVLHRTKIKINEKNCHKDIAYAITTSGTTGIPKLVFVPNTCILPNILDFAKIYRLKPKDIFFTASPLTFDPAIVDIFSCLYSKATILLVSDELKSLPEKIAKILNDLKIKGFQCTPSFFLRISPYLNPYLELDLIALGGERFPTMNFIRSWNKDRATRFLNLYGITELSSWAFFNELDLTQEECDLGQPLSETAYEIEDNVLHLKSETRYCFIDDESSPVFCRSTGDIVEKRDEKLYYSGRRDSRLKRQGKRLDLIELERCVILNNPVLLCSATVWKGDLIIIVKLNQVEIDEKQIRQSIKKLPPHYTPTKVILLNDIPLTINGKIDIEECLNQKEVCVKHETLVKIFYRVLNTFGTFPENIVKNSNLSSYGMDSTQAVAISETLQGELGLKLPKLTELLLTKNLFQIEEYLKEPSNEDTLDEPSQKAIKLSDSKDICTCSSLTKSYSLTKTNMCYEHSYCDNCGNCNATSVSYSDIPFQCKTPIHSMEVKWKINAGKCIDASPLVVIKDQLELVVIGSHSHKALAVDIGTSKIFWEIEVGDRIEGSACLSPCSNYVLFGCYDSSLYICHLSNGLIFKKISTDGLVKCCPTINANKFYFGCYGGAIYGVKITRGKLVIEKKSLNSGPIYAQITVFKNNLLVSTLRGAFYCISRNTLKIFWKFQCQQPFFTTPVPSNDGIIIANVCGEILKLNWEKNQMWNCQLPGQIYSSPLKIGNFIFIGCNDSNIYKLNWITGDIHWKFTANSQIFSSPCLVGDFIAFASTVGHIYLIDKNGKHSESLELTVQGEIFSSIVSFRNTLLVGCRDDHLYFIQTLNK</sequence>
<dbReference type="InterPro" id="IPR045851">
    <property type="entry name" value="AMP-bd_C_sf"/>
</dbReference>
<dbReference type="Gene3D" id="1.10.1200.10">
    <property type="entry name" value="ACP-like"/>
    <property type="match status" value="1"/>
</dbReference>
<evidence type="ECO:0000313" key="4">
    <source>
        <dbReference type="Proteomes" id="UP000549394"/>
    </source>
</evidence>
<dbReference type="InterPro" id="IPR011044">
    <property type="entry name" value="Quino_amine_DH_bsu"/>
</dbReference>
<gene>
    <name evidence="3" type="ORF">DGYR_LOCUS11185</name>
</gene>
<keyword evidence="4" id="KW-1185">Reference proteome</keyword>
<dbReference type="InterPro" id="IPR042099">
    <property type="entry name" value="ANL_N_sf"/>
</dbReference>
<organism evidence="3 4">
    <name type="scientific">Dimorphilus gyrociliatus</name>
    <dbReference type="NCBI Taxonomy" id="2664684"/>
    <lineage>
        <taxon>Eukaryota</taxon>
        <taxon>Metazoa</taxon>
        <taxon>Spiralia</taxon>
        <taxon>Lophotrochozoa</taxon>
        <taxon>Annelida</taxon>
        <taxon>Polychaeta</taxon>
        <taxon>Polychaeta incertae sedis</taxon>
        <taxon>Dinophilidae</taxon>
        <taxon>Dimorphilus</taxon>
    </lineage>
</organism>
<feature type="domain" description="AMP-dependent synthetase/ligase" evidence="1">
    <location>
        <begin position="44"/>
        <end position="368"/>
    </location>
</feature>
<proteinExistence type="predicted"/>
<dbReference type="GO" id="GO:0043041">
    <property type="term" value="P:amino acid activation for nonribosomal peptide biosynthetic process"/>
    <property type="evidence" value="ECO:0007669"/>
    <property type="project" value="TreeGrafter"/>
</dbReference>
<dbReference type="SUPFAM" id="SSF56801">
    <property type="entry name" value="Acetyl-CoA synthetase-like"/>
    <property type="match status" value="1"/>
</dbReference>
<protein>
    <submittedName>
        <fullName evidence="3">Uncharacterized protein</fullName>
    </submittedName>
</protein>
<dbReference type="InterPro" id="IPR018391">
    <property type="entry name" value="PQQ_b-propeller_rpt"/>
</dbReference>
<dbReference type="InterPro" id="IPR002372">
    <property type="entry name" value="PQQ_rpt_dom"/>
</dbReference>
<dbReference type="Gene3D" id="3.40.50.12780">
    <property type="entry name" value="N-terminal domain of ligase-like"/>
    <property type="match status" value="1"/>
</dbReference>
<dbReference type="InterPro" id="IPR052091">
    <property type="entry name" value="Beta-ala_Activ/Resist"/>
</dbReference>
<feature type="domain" description="Pyrrolo-quinoline quinone repeat" evidence="2">
    <location>
        <begin position="665"/>
        <end position="980"/>
    </location>
</feature>
<dbReference type="InterPro" id="IPR036736">
    <property type="entry name" value="ACP-like_sf"/>
</dbReference>
<dbReference type="Pfam" id="PF00501">
    <property type="entry name" value="AMP-binding"/>
    <property type="match status" value="1"/>
</dbReference>
<dbReference type="PROSITE" id="PS00012">
    <property type="entry name" value="PHOSPHOPANTETHEINE"/>
    <property type="match status" value="1"/>
</dbReference>
<evidence type="ECO:0000259" key="2">
    <source>
        <dbReference type="Pfam" id="PF13570"/>
    </source>
</evidence>
<dbReference type="Pfam" id="PF13570">
    <property type="entry name" value="Beta-prop_ACSF4"/>
    <property type="match status" value="1"/>
</dbReference>
<dbReference type="InterPro" id="IPR006162">
    <property type="entry name" value="Ppantetheine_attach_site"/>
</dbReference>
<dbReference type="Gene3D" id="3.30.300.30">
    <property type="match status" value="1"/>
</dbReference>
<dbReference type="PANTHER" id="PTHR44394:SF1">
    <property type="entry name" value="BETA-ALANINE-ACTIVATING ENZYME"/>
    <property type="match status" value="1"/>
</dbReference>
<dbReference type="PANTHER" id="PTHR44394">
    <property type="entry name" value="BETA-ALANINE-ACTIVATING ENZYME"/>
    <property type="match status" value="1"/>
</dbReference>
<evidence type="ECO:0000259" key="1">
    <source>
        <dbReference type="Pfam" id="PF00501"/>
    </source>
</evidence>
<dbReference type="InterPro" id="IPR000873">
    <property type="entry name" value="AMP-dep_synth/lig_dom"/>
</dbReference>
<dbReference type="Proteomes" id="UP000549394">
    <property type="component" value="Unassembled WGS sequence"/>
</dbReference>
<dbReference type="InterPro" id="IPR015943">
    <property type="entry name" value="WD40/YVTN_repeat-like_dom_sf"/>
</dbReference>
<dbReference type="EMBL" id="CAJFCJ010000019">
    <property type="protein sequence ID" value="CAD5123510.1"/>
    <property type="molecule type" value="Genomic_DNA"/>
</dbReference>
<dbReference type="Gene3D" id="2.130.10.10">
    <property type="entry name" value="YVTN repeat-like/Quinoprotein amine dehydrogenase"/>
    <property type="match status" value="1"/>
</dbReference>
<name>A0A7I8W776_9ANNE</name>
<dbReference type="AlphaFoldDB" id="A0A7I8W776"/>
<dbReference type="OrthoDB" id="408177at2759"/>
<dbReference type="SMART" id="SM00564">
    <property type="entry name" value="PQQ"/>
    <property type="match status" value="4"/>
</dbReference>
<comment type="caution">
    <text evidence="3">The sequence shown here is derived from an EMBL/GenBank/DDBJ whole genome shotgun (WGS) entry which is preliminary data.</text>
</comment>
<dbReference type="SUPFAM" id="SSF50969">
    <property type="entry name" value="YVTN repeat-like/Quinoprotein amine dehydrogenase"/>
    <property type="match status" value="1"/>
</dbReference>
<evidence type="ECO:0000313" key="3">
    <source>
        <dbReference type="EMBL" id="CAD5123510.1"/>
    </source>
</evidence>
<reference evidence="3 4" key="1">
    <citation type="submission" date="2020-08" db="EMBL/GenBank/DDBJ databases">
        <authorList>
            <person name="Hejnol A."/>
        </authorList>
    </citation>
    <scope>NUCLEOTIDE SEQUENCE [LARGE SCALE GENOMIC DNA]</scope>
</reference>
<accession>A0A7I8W776</accession>